<sequence>MYLSYFRTFFHLLIQFISFVWKIKTSAYNHKISFNASYIIAFIVGLKTTTSSLKTKIFRCLLCLLNSLIYLRLLKKVVI</sequence>
<evidence type="ECO:0000313" key="1">
    <source>
        <dbReference type="EMBL" id="ADD20692.1"/>
    </source>
</evidence>
<dbReference type="AlphaFoldDB" id="D3TSL4"/>
<reference evidence="1" key="2">
    <citation type="submission" date="2010-01" db="EMBL/GenBank/DDBJ databases">
        <authorList>
            <consortium name="International Glossina Genome Initiative"/>
            <person name="da Silva J."/>
            <person name="Ribeiro J.M.C."/>
            <person name="Abbeele J.V."/>
            <person name="Attardo G."/>
            <person name="Hao Z."/>
            <person name="Haines L.R."/>
            <person name="Soares M.B."/>
            <person name="Berriman M."/>
            <person name="Aksoy S."/>
            <person name="Lehane M.J."/>
        </authorList>
    </citation>
    <scope>NUCLEOTIDE SEQUENCE</scope>
    <source>
        <tissue evidence="1">Salivary gland</tissue>
    </source>
</reference>
<dbReference type="EMBL" id="EZ424416">
    <property type="protein sequence ID" value="ADD20692.1"/>
    <property type="molecule type" value="mRNA"/>
</dbReference>
<protein>
    <submittedName>
        <fullName evidence="1">Hypothetical secreted peptide</fullName>
    </submittedName>
</protein>
<organism evidence="1">
    <name type="scientific">Glossina morsitans morsitans</name>
    <name type="common">Savannah tsetse fly</name>
    <dbReference type="NCBI Taxonomy" id="37546"/>
    <lineage>
        <taxon>Eukaryota</taxon>
        <taxon>Metazoa</taxon>
        <taxon>Ecdysozoa</taxon>
        <taxon>Arthropoda</taxon>
        <taxon>Hexapoda</taxon>
        <taxon>Insecta</taxon>
        <taxon>Pterygota</taxon>
        <taxon>Neoptera</taxon>
        <taxon>Endopterygota</taxon>
        <taxon>Diptera</taxon>
        <taxon>Brachycera</taxon>
        <taxon>Muscomorpha</taxon>
        <taxon>Hippoboscoidea</taxon>
        <taxon>Glossinidae</taxon>
        <taxon>Glossina</taxon>
    </lineage>
</organism>
<accession>D3TSL4</accession>
<proteinExistence type="evidence at transcript level"/>
<name>D3TSL4_GLOMM</name>
<reference evidence="1" key="1">
    <citation type="journal article" date="2010" name="BMC Genomics">
        <title>An insight into the sialome of Glossina morsitans morsitans.</title>
        <authorList>
            <person name="Alves-Silva J."/>
            <person name="Ribeiro J.M."/>
            <person name="Van Den Abbeele J."/>
            <person name="Attardo G."/>
            <person name="Hao Z."/>
            <person name="Haines L.R."/>
            <person name="Soares M.B."/>
            <person name="Berriman M."/>
            <person name="Aksoy S."/>
            <person name="Lehane M.J."/>
        </authorList>
    </citation>
    <scope>NUCLEOTIDE SEQUENCE</scope>
    <source>
        <tissue evidence="1">Salivary gland</tissue>
    </source>
</reference>